<dbReference type="InterPro" id="IPR011333">
    <property type="entry name" value="SKP1/BTB/POZ_sf"/>
</dbReference>
<dbReference type="Pfam" id="PF07707">
    <property type="entry name" value="BACK"/>
    <property type="match status" value="1"/>
</dbReference>
<feature type="domain" description="BTB" evidence="4">
    <location>
        <begin position="112"/>
        <end position="179"/>
    </location>
</feature>
<dbReference type="InterPro" id="IPR000210">
    <property type="entry name" value="BTB/POZ_dom"/>
</dbReference>
<evidence type="ECO:0000256" key="2">
    <source>
        <dbReference type="ARBA" id="ARBA00022737"/>
    </source>
</evidence>
<proteinExistence type="predicted"/>
<dbReference type="EMBL" id="SJOL01007034">
    <property type="protein sequence ID" value="TGZ63796.1"/>
    <property type="molecule type" value="Genomic_DNA"/>
</dbReference>
<protein>
    <recommendedName>
        <fullName evidence="4">BTB domain-containing protein</fullName>
    </recommendedName>
</protein>
<sequence length="379" mass="42430">MSAEELVNRALPASSNITIRFPRMAEYGSDRVQNTTFADPSALCNRAPEESDLIKECIDTGNMAKFKSCSLCGKTQCLAKSVAYNLGQNRIAARTRGLRLHDRPTIMEAKLCDVFLQTGSQETAAHKNVLAAASKYFSCIFDGDDESASSEALILPDVNPTVFMQLIEFIYTGDIHISTDALQDILTVATIFQRTEVQRVCLDFLRQRLHPVNCLIVLRLAERLQDSDLFEASLLFSAQHFSLLEHSEDFLTLDSNLFTRLISSEAFNGLGDDRLKSIVCWAKHEATTRLTGASELLRYAQAPRLSKAYLQHLSRAKDEWECSPWLIEFQIPAHSGQLQISNNPISGPQRTRHLDYSDVSSRQTTTYRSLEPGTDNDPT</sequence>
<evidence type="ECO:0000259" key="4">
    <source>
        <dbReference type="PROSITE" id="PS50097"/>
    </source>
</evidence>
<dbReference type="PROSITE" id="PS50097">
    <property type="entry name" value="BTB"/>
    <property type="match status" value="1"/>
</dbReference>
<feature type="region of interest" description="Disordered" evidence="3">
    <location>
        <begin position="341"/>
        <end position="379"/>
    </location>
</feature>
<gene>
    <name evidence="5" type="ORF">CRM22_006718</name>
</gene>
<dbReference type="Gene3D" id="3.30.710.10">
    <property type="entry name" value="Potassium Channel Kv1.1, Chain A"/>
    <property type="match status" value="1"/>
</dbReference>
<dbReference type="Gene3D" id="1.25.40.420">
    <property type="match status" value="1"/>
</dbReference>
<evidence type="ECO:0000256" key="1">
    <source>
        <dbReference type="ARBA" id="ARBA00022441"/>
    </source>
</evidence>
<evidence type="ECO:0000256" key="3">
    <source>
        <dbReference type="SAM" id="MobiDB-lite"/>
    </source>
</evidence>
<dbReference type="SMART" id="SM00875">
    <property type="entry name" value="BACK"/>
    <property type="match status" value="1"/>
</dbReference>
<dbReference type="PANTHER" id="PTHR24412">
    <property type="entry name" value="KELCH PROTEIN"/>
    <property type="match status" value="1"/>
</dbReference>
<evidence type="ECO:0000313" key="5">
    <source>
        <dbReference type="EMBL" id="TGZ63796.1"/>
    </source>
</evidence>
<dbReference type="PANTHER" id="PTHR24412:SF489">
    <property type="entry name" value="RING FINGER DOMAIN AND KELCH REPEAT-CONTAINING PROTEIN DDB_G0271372"/>
    <property type="match status" value="1"/>
</dbReference>
<dbReference type="InterPro" id="IPR011705">
    <property type="entry name" value="BACK"/>
</dbReference>
<dbReference type="OrthoDB" id="45365at2759"/>
<reference evidence="5 6" key="1">
    <citation type="journal article" date="2019" name="BMC Genomics">
        <title>New insights from Opisthorchis felineus genome: update on genomics of the epidemiologically important liver flukes.</title>
        <authorList>
            <person name="Ershov N.I."/>
            <person name="Mordvinov V.A."/>
            <person name="Prokhortchouk E.B."/>
            <person name="Pakharukova M.Y."/>
            <person name="Gunbin K.V."/>
            <person name="Ustyantsev K."/>
            <person name="Genaev M.A."/>
            <person name="Blinov A.G."/>
            <person name="Mazur A."/>
            <person name="Boulygina E."/>
            <person name="Tsygankova S."/>
            <person name="Khrameeva E."/>
            <person name="Chekanov N."/>
            <person name="Fan G."/>
            <person name="Xiao A."/>
            <person name="Zhang H."/>
            <person name="Xu X."/>
            <person name="Yang H."/>
            <person name="Solovyev V."/>
            <person name="Lee S.M."/>
            <person name="Liu X."/>
            <person name="Afonnikov D.A."/>
            <person name="Skryabin K.G."/>
        </authorList>
    </citation>
    <scope>NUCLEOTIDE SEQUENCE [LARGE SCALE GENOMIC DNA]</scope>
    <source>
        <strain evidence="5">AK-0245</strain>
        <tissue evidence="5">Whole organism</tissue>
    </source>
</reference>
<dbReference type="SUPFAM" id="SSF54695">
    <property type="entry name" value="POZ domain"/>
    <property type="match status" value="1"/>
</dbReference>
<feature type="compositionally biased region" description="Polar residues" evidence="3">
    <location>
        <begin position="358"/>
        <end position="368"/>
    </location>
</feature>
<dbReference type="SMART" id="SM00225">
    <property type="entry name" value="BTB"/>
    <property type="match status" value="1"/>
</dbReference>
<evidence type="ECO:0000313" key="6">
    <source>
        <dbReference type="Proteomes" id="UP000308267"/>
    </source>
</evidence>
<keyword evidence="2" id="KW-0677">Repeat</keyword>
<dbReference type="Pfam" id="PF00651">
    <property type="entry name" value="BTB"/>
    <property type="match status" value="1"/>
</dbReference>
<dbReference type="STRING" id="147828.A0A4S2LLG1"/>
<comment type="caution">
    <text evidence="5">The sequence shown here is derived from an EMBL/GenBank/DDBJ whole genome shotgun (WGS) entry which is preliminary data.</text>
</comment>
<dbReference type="Proteomes" id="UP000308267">
    <property type="component" value="Unassembled WGS sequence"/>
</dbReference>
<organism evidence="5 6">
    <name type="scientific">Opisthorchis felineus</name>
    <dbReference type="NCBI Taxonomy" id="147828"/>
    <lineage>
        <taxon>Eukaryota</taxon>
        <taxon>Metazoa</taxon>
        <taxon>Spiralia</taxon>
        <taxon>Lophotrochozoa</taxon>
        <taxon>Platyhelminthes</taxon>
        <taxon>Trematoda</taxon>
        <taxon>Digenea</taxon>
        <taxon>Opisthorchiida</taxon>
        <taxon>Opisthorchiata</taxon>
        <taxon>Opisthorchiidae</taxon>
        <taxon>Opisthorchis</taxon>
    </lineage>
</organism>
<keyword evidence="1" id="KW-0880">Kelch repeat</keyword>
<keyword evidence="6" id="KW-1185">Reference proteome</keyword>
<dbReference type="AlphaFoldDB" id="A0A4S2LLG1"/>
<accession>A0A4S2LLG1</accession>
<name>A0A4S2LLG1_OPIFE</name>